<protein>
    <submittedName>
        <fullName evidence="2">Replication terminator protein</fullName>
    </submittedName>
</protein>
<evidence type="ECO:0000313" key="2">
    <source>
        <dbReference type="EMBL" id="QDH23493.1"/>
    </source>
</evidence>
<gene>
    <name evidence="2" type="ORF">FFV09_23080</name>
</gene>
<dbReference type="AlphaFoldDB" id="A0A4Y6V0G4"/>
<proteinExistence type="predicted"/>
<sequence length="134" mass="14568">MARKLDPSRMADGAVSERLELEMQRVLENVADPNTPWKKKRKIQLTITIDPNEKRELAAVTIDAKTTLAPANAIPATIMIGTDGAGKVVGKELLSGEPGQTYMDNDGRHRSDVGEEIQPEAGEAEKKGNVVKFS</sequence>
<dbReference type="EMBL" id="CP041217">
    <property type="protein sequence ID" value="QDH23493.1"/>
    <property type="molecule type" value="Genomic_DNA"/>
</dbReference>
<accession>A0A4Y6V0G4</accession>
<reference evidence="2 3" key="1">
    <citation type="submission" date="2019-06" db="EMBL/GenBank/DDBJ databases">
        <title>Saccharibacillus brassicae sp. nov., an endophytic bacterium isolated from Chinese cabbage seeds (Brassica pekinensis).</title>
        <authorList>
            <person name="Jiang L."/>
            <person name="Lee J."/>
            <person name="Kim S.W."/>
        </authorList>
    </citation>
    <scope>NUCLEOTIDE SEQUENCE [LARGE SCALE GENOMIC DNA]</scope>
    <source>
        <strain evidence="3">KCTC 43072 / ATSA2</strain>
    </source>
</reference>
<evidence type="ECO:0000256" key="1">
    <source>
        <dbReference type="SAM" id="MobiDB-lite"/>
    </source>
</evidence>
<name>A0A4Y6V0G4_SACBS</name>
<dbReference type="RefSeq" id="WP_141450045.1">
    <property type="nucleotide sequence ID" value="NZ_CP041217.1"/>
</dbReference>
<dbReference type="Proteomes" id="UP000316968">
    <property type="component" value="Chromosome"/>
</dbReference>
<organism evidence="2 3">
    <name type="scientific">Saccharibacillus brassicae</name>
    <dbReference type="NCBI Taxonomy" id="2583377"/>
    <lineage>
        <taxon>Bacteria</taxon>
        <taxon>Bacillati</taxon>
        <taxon>Bacillota</taxon>
        <taxon>Bacilli</taxon>
        <taxon>Bacillales</taxon>
        <taxon>Paenibacillaceae</taxon>
        <taxon>Saccharibacillus</taxon>
    </lineage>
</organism>
<keyword evidence="3" id="KW-1185">Reference proteome</keyword>
<feature type="region of interest" description="Disordered" evidence="1">
    <location>
        <begin position="96"/>
        <end position="134"/>
    </location>
</feature>
<dbReference type="KEGG" id="saca:FFV09_23080"/>
<dbReference type="OrthoDB" id="1956472at2"/>
<evidence type="ECO:0000313" key="3">
    <source>
        <dbReference type="Proteomes" id="UP000316968"/>
    </source>
</evidence>